<evidence type="ECO:0000313" key="2">
    <source>
        <dbReference type="EMBL" id="CAB4922142.1"/>
    </source>
</evidence>
<protein>
    <submittedName>
        <fullName evidence="2">Unannotated protein</fullName>
    </submittedName>
</protein>
<dbReference type="AlphaFoldDB" id="A0A6J7HRP4"/>
<organism evidence="2">
    <name type="scientific">freshwater metagenome</name>
    <dbReference type="NCBI Taxonomy" id="449393"/>
    <lineage>
        <taxon>unclassified sequences</taxon>
        <taxon>metagenomes</taxon>
        <taxon>ecological metagenomes</taxon>
    </lineage>
</organism>
<name>A0A6J7HRP4_9ZZZZ</name>
<feature type="compositionally biased region" description="Basic and acidic residues" evidence="1">
    <location>
        <begin position="109"/>
        <end position="121"/>
    </location>
</feature>
<dbReference type="EMBL" id="CAFBMR010000071">
    <property type="protein sequence ID" value="CAB4922142.1"/>
    <property type="molecule type" value="Genomic_DNA"/>
</dbReference>
<proteinExistence type="predicted"/>
<accession>A0A6J7HRP4</accession>
<dbReference type="Gene3D" id="3.30.505.20">
    <property type="match status" value="1"/>
</dbReference>
<feature type="region of interest" description="Disordered" evidence="1">
    <location>
        <begin position="65"/>
        <end position="138"/>
    </location>
</feature>
<feature type="compositionally biased region" description="Gly residues" evidence="1">
    <location>
        <begin position="72"/>
        <end position="90"/>
    </location>
</feature>
<evidence type="ECO:0000256" key="1">
    <source>
        <dbReference type="SAM" id="MobiDB-lite"/>
    </source>
</evidence>
<feature type="compositionally biased region" description="Low complexity" evidence="1">
    <location>
        <begin position="122"/>
        <end position="138"/>
    </location>
</feature>
<gene>
    <name evidence="2" type="ORF">UFOPK3610_01475</name>
</gene>
<reference evidence="2" key="1">
    <citation type="submission" date="2020-05" db="EMBL/GenBank/DDBJ databases">
        <authorList>
            <person name="Chiriac C."/>
            <person name="Salcher M."/>
            <person name="Ghai R."/>
            <person name="Kavagutti S V."/>
        </authorList>
    </citation>
    <scope>NUCLEOTIDE SEQUENCE</scope>
</reference>
<sequence>MNRPTEEALTGETATKVEAAVKAKYPDATIERTEKDAGGEGVYEAHIIKADGTHAVVFLDSGFAVTGEKDCGPGGGPHGGQQGGPMGGPGHEAPGHEGHGPMGGSGHEGPGHEGPGDHDGDGPAAPSSPAPSASTPSA</sequence>